<dbReference type="GO" id="GO:0005743">
    <property type="term" value="C:mitochondrial inner membrane"/>
    <property type="evidence" value="ECO:0007669"/>
    <property type="project" value="UniProtKB-SubCell"/>
</dbReference>
<dbReference type="GO" id="GO:0020037">
    <property type="term" value="F:heme binding"/>
    <property type="evidence" value="ECO:0007669"/>
    <property type="project" value="InterPro"/>
</dbReference>
<keyword evidence="10 20" id="KW-0349">Heme</keyword>
<dbReference type="CDD" id="cd01663">
    <property type="entry name" value="Cyt_c_Oxidase_I"/>
    <property type="match status" value="1"/>
</dbReference>
<dbReference type="InterPro" id="IPR023616">
    <property type="entry name" value="Cyt_c_oxase-like_su1_dom"/>
</dbReference>
<keyword evidence="20 23" id="KW-0496">Mitochondrion</keyword>
<comment type="function">
    <text evidence="20">Component of the cytochrome c oxidase, the last enzyme in the mitochondrial electron transport chain which drives oxidative phosphorylation. The respiratory chain contains 3 multisubunit complexes succinate dehydrogenase (complex II, CII), ubiquinol-cytochrome c oxidoreductase (cytochrome b-c1 complex, complex III, CIII) and cytochrome c oxidase (complex IV, CIV), that cooperate to transfer electrons derived from NADH and succinate to molecular oxygen, creating an electrochemical gradient over the inner membrane that drives transmembrane transport and the ATP synthase. Cytochrome c oxidase is the component of the respiratory chain that catalyzes the reduction of oxygen to water. Electrons originating from reduced cytochrome c in the intermembrane space (IMS) are transferred via the dinuclear copper A center (CU(A)) of subunit 2 and heme A of subunit 1 to the active site in subunit 1, a binuclear center (BNC) formed by heme A3 and copper B (CU(B)). The BNC reduces molecular oxygen to 2 water molecules using 4 electrons from cytochrome c in the IMS and 4 protons from the mitochondrial matrix.</text>
</comment>
<keyword evidence="16 21" id="KW-1133">Transmembrane helix</keyword>
<evidence type="ECO:0000256" key="7">
    <source>
        <dbReference type="ARBA" id="ARBA00012949"/>
    </source>
</evidence>
<feature type="transmembrane region" description="Helical" evidence="21">
    <location>
        <begin position="270"/>
        <end position="293"/>
    </location>
</feature>
<feature type="transmembrane region" description="Helical" evidence="21">
    <location>
        <begin position="20"/>
        <end position="39"/>
    </location>
</feature>
<dbReference type="EMBL" id="OR501924">
    <property type="protein sequence ID" value="WNO18783.1"/>
    <property type="molecule type" value="Genomic_DNA"/>
</dbReference>
<dbReference type="GeneID" id="86102403"/>
<organism evidence="23">
    <name type="scientific">Monoserius pennarius</name>
    <dbReference type="NCBI Taxonomy" id="2203294"/>
    <lineage>
        <taxon>Eukaryota</taxon>
        <taxon>Metazoa</taxon>
        <taxon>Cnidaria</taxon>
        <taxon>Hydrozoa</taxon>
        <taxon>Hydroidolina</taxon>
        <taxon>Leptothecata</taxon>
        <taxon>Aglaopheniidae</taxon>
        <taxon>Monoserius</taxon>
    </lineage>
</organism>
<feature type="transmembrane region" description="Helical" evidence="21">
    <location>
        <begin position="411"/>
        <end position="430"/>
    </location>
</feature>
<comment type="subunit">
    <text evidence="6">Component of the cytochrome c oxidase (complex IV, CIV), a multisubunit enzyme composed of a catalytic core of 3 subunits and several supernumerary subunits. The complex exists as a monomer or a dimer and forms supercomplexes (SCs) in the inner mitochondrial membrane with ubiquinol-cytochrome c oxidoreductase (cytochrome b-c1 complex, complex III, CIII).</text>
</comment>
<evidence type="ECO:0000256" key="1">
    <source>
        <dbReference type="ARBA" id="ARBA00001935"/>
    </source>
</evidence>
<dbReference type="PROSITE" id="PS50855">
    <property type="entry name" value="COX1"/>
    <property type="match status" value="1"/>
</dbReference>
<comment type="cofactor">
    <cofactor evidence="2">
        <name>heme</name>
        <dbReference type="ChEBI" id="CHEBI:30413"/>
    </cofactor>
</comment>
<comment type="pathway">
    <text evidence="4 20">Energy metabolism; oxidative phosphorylation.</text>
</comment>
<evidence type="ECO:0000256" key="15">
    <source>
        <dbReference type="ARBA" id="ARBA00022982"/>
    </source>
</evidence>
<dbReference type="InterPro" id="IPR014241">
    <property type="entry name" value="Cyt_c_oxidase_su1_bac"/>
</dbReference>
<evidence type="ECO:0000256" key="12">
    <source>
        <dbReference type="ARBA" id="ARBA00022692"/>
    </source>
</evidence>
<dbReference type="InterPro" id="IPR023615">
    <property type="entry name" value="Cyt_c_Oxase_su1_BS"/>
</dbReference>
<evidence type="ECO:0000256" key="13">
    <source>
        <dbReference type="ARBA" id="ARBA00022723"/>
    </source>
</evidence>
<keyword evidence="19 20" id="KW-0472">Membrane</keyword>
<dbReference type="Gene3D" id="1.20.210.10">
    <property type="entry name" value="Cytochrome c oxidase-like, subunit I domain"/>
    <property type="match status" value="1"/>
</dbReference>
<feature type="transmembrane region" description="Helical" evidence="21">
    <location>
        <begin position="305"/>
        <end position="328"/>
    </location>
</feature>
<dbReference type="Pfam" id="PF00115">
    <property type="entry name" value="COX1"/>
    <property type="match status" value="1"/>
</dbReference>
<evidence type="ECO:0000256" key="11">
    <source>
        <dbReference type="ARBA" id="ARBA00022660"/>
    </source>
</evidence>
<evidence type="ECO:0000256" key="2">
    <source>
        <dbReference type="ARBA" id="ARBA00001971"/>
    </source>
</evidence>
<keyword evidence="13 20" id="KW-0479">Metal-binding</keyword>
<dbReference type="PROSITE" id="PS00077">
    <property type="entry name" value="COX1_CUB"/>
    <property type="match status" value="1"/>
</dbReference>
<comment type="cofactor">
    <cofactor evidence="1">
        <name>Cu cation</name>
        <dbReference type="ChEBI" id="CHEBI:23378"/>
    </cofactor>
</comment>
<comment type="subcellular location">
    <subcellularLocation>
        <location evidence="3">Membrane</location>
        <topology evidence="3">Multi-pass membrane protein</topology>
    </subcellularLocation>
    <subcellularLocation>
        <location evidence="20">Mitochondrion inner membrane</location>
        <topology evidence="20">Multi-pass membrane protein</topology>
    </subcellularLocation>
</comment>
<feature type="domain" description="Cytochrome oxidase subunit I profile" evidence="22">
    <location>
        <begin position="8"/>
        <end position="518"/>
    </location>
</feature>
<dbReference type="AlphaFoldDB" id="A0AA96HU51"/>
<keyword evidence="12 20" id="KW-0812">Transmembrane</keyword>
<geneLocation type="mitochondrion" evidence="23"/>
<keyword evidence="20" id="KW-0999">Mitochondrion inner membrane</keyword>
<evidence type="ECO:0000256" key="17">
    <source>
        <dbReference type="ARBA" id="ARBA00023004"/>
    </source>
</evidence>
<evidence type="ECO:0000313" key="23">
    <source>
        <dbReference type="EMBL" id="WNO18783.1"/>
    </source>
</evidence>
<accession>A0AA96HU51</accession>
<evidence type="ECO:0000256" key="16">
    <source>
        <dbReference type="ARBA" id="ARBA00022989"/>
    </source>
</evidence>
<keyword evidence="18 20" id="KW-0186">Copper</keyword>
<feature type="transmembrane region" description="Helical" evidence="21">
    <location>
        <begin position="59"/>
        <end position="85"/>
    </location>
</feature>
<evidence type="ECO:0000256" key="9">
    <source>
        <dbReference type="ARBA" id="ARBA00022448"/>
    </source>
</evidence>
<evidence type="ECO:0000256" key="10">
    <source>
        <dbReference type="ARBA" id="ARBA00022617"/>
    </source>
</evidence>
<dbReference type="RefSeq" id="YP_010968444.1">
    <property type="nucleotide sequence ID" value="NC_083976.1"/>
</dbReference>
<keyword evidence="9 20" id="KW-0813">Transport</keyword>
<keyword evidence="15 20" id="KW-0249">Electron transport</keyword>
<keyword evidence="17 20" id="KW-0408">Iron</keyword>
<evidence type="ECO:0000256" key="18">
    <source>
        <dbReference type="ARBA" id="ARBA00023008"/>
    </source>
</evidence>
<sequence>MNNFIKRWIFSTNHKDIGTLYLIFGLFSGMIGTSLSMLIRLELNNPGQMLGDGQMYNVIVTSHAFIMIFFLVMPVLIGGFGNWFVPLYIGAPDMAFPRLNNLSFWLLPPALLLLLASSFVEGGAGTGWTVYPPLSGPIAHSGGSVDLAIFSLHCAGASSIMGAINFIITILNMRTPGMTMDKIPLFVWSVLITAILLLLSLPVLAGAITMLLTDRNFNTTFFDPTGGGDPILYQHLFWFFGHPEVYILILPTFGIVSQIIPVYSHKKQIFGYIGMVYAMISIGFLGFIVWGHHLFTVGMDIDTRAYFTAATMVIAIPTGIKIFSWIATMYGGKLDFKTPMLWSFGFIFLFTLGGLTGIVLANGCLDILLHDTYYVVAHFHYVLSLGAVFGVFAGFYFWFGKITGYTYNETYGKIHFWITFIGVNLTFFPQHFLGLSGMPRRYSDYLDSMFFWNAISSLGSIISIIGVIWFIFIIFDAFKNEILFTPPIQNPESESPTLEWLTKSPAEFHTFNELPFTTIKH</sequence>
<dbReference type="GO" id="GO:0045277">
    <property type="term" value="C:respiratory chain complex IV"/>
    <property type="evidence" value="ECO:0007669"/>
    <property type="project" value="InterPro"/>
</dbReference>
<evidence type="ECO:0000256" key="6">
    <source>
        <dbReference type="ARBA" id="ARBA00011164"/>
    </source>
</evidence>
<evidence type="ECO:0000256" key="19">
    <source>
        <dbReference type="ARBA" id="ARBA00023136"/>
    </source>
</evidence>
<protein>
    <recommendedName>
        <fullName evidence="8 20">Cytochrome c oxidase subunit 1</fullName>
        <ecNumber evidence="7 20">7.1.1.9</ecNumber>
    </recommendedName>
</protein>
<evidence type="ECO:0000256" key="5">
    <source>
        <dbReference type="ARBA" id="ARBA00009578"/>
    </source>
</evidence>
<feature type="transmembrane region" description="Helical" evidence="21">
    <location>
        <begin position="148"/>
        <end position="173"/>
    </location>
</feature>
<dbReference type="EC" id="7.1.1.9" evidence="7 20"/>
<evidence type="ECO:0000256" key="8">
    <source>
        <dbReference type="ARBA" id="ARBA00015947"/>
    </source>
</evidence>
<gene>
    <name evidence="23" type="primary">cox1</name>
</gene>
<evidence type="ECO:0000256" key="14">
    <source>
        <dbReference type="ARBA" id="ARBA00022967"/>
    </source>
</evidence>
<feature type="transmembrane region" description="Helical" evidence="21">
    <location>
        <begin position="185"/>
        <end position="212"/>
    </location>
</feature>
<keyword evidence="11 20" id="KW-0679">Respiratory chain</keyword>
<evidence type="ECO:0000259" key="22">
    <source>
        <dbReference type="PROSITE" id="PS50855"/>
    </source>
</evidence>
<dbReference type="NCBIfam" id="TIGR02891">
    <property type="entry name" value="CtaD_CoxA"/>
    <property type="match status" value="1"/>
</dbReference>
<dbReference type="PANTHER" id="PTHR10422:SF18">
    <property type="entry name" value="CYTOCHROME C OXIDASE SUBUNIT 1"/>
    <property type="match status" value="1"/>
</dbReference>
<dbReference type="FunFam" id="1.20.210.10:FF:000001">
    <property type="entry name" value="Cytochrome c oxidase subunit 1"/>
    <property type="match status" value="1"/>
</dbReference>
<name>A0AA96HU51_9CNID</name>
<dbReference type="GO" id="GO:0006123">
    <property type="term" value="P:mitochondrial electron transport, cytochrome c to oxygen"/>
    <property type="evidence" value="ECO:0007669"/>
    <property type="project" value="TreeGrafter"/>
</dbReference>
<dbReference type="PANTHER" id="PTHR10422">
    <property type="entry name" value="CYTOCHROME C OXIDASE SUBUNIT 1"/>
    <property type="match status" value="1"/>
</dbReference>
<keyword evidence="14" id="KW-1278">Translocase</keyword>
<dbReference type="GO" id="GO:0015990">
    <property type="term" value="P:electron transport coupled proton transport"/>
    <property type="evidence" value="ECO:0007669"/>
    <property type="project" value="InterPro"/>
</dbReference>
<feature type="transmembrane region" description="Helical" evidence="21">
    <location>
        <begin position="245"/>
        <end position="263"/>
    </location>
</feature>
<comment type="similarity">
    <text evidence="5 20">Belongs to the heme-copper respiratory oxidase family.</text>
</comment>
<comment type="catalytic activity">
    <reaction evidence="20">
        <text>4 Fe(II)-[cytochrome c] + O2 + 8 H(+)(in) = 4 Fe(III)-[cytochrome c] + 2 H2O + 4 H(+)(out)</text>
        <dbReference type="Rhea" id="RHEA:11436"/>
        <dbReference type="Rhea" id="RHEA-COMP:10350"/>
        <dbReference type="Rhea" id="RHEA-COMP:14399"/>
        <dbReference type="ChEBI" id="CHEBI:15377"/>
        <dbReference type="ChEBI" id="CHEBI:15378"/>
        <dbReference type="ChEBI" id="CHEBI:15379"/>
        <dbReference type="ChEBI" id="CHEBI:29033"/>
        <dbReference type="ChEBI" id="CHEBI:29034"/>
        <dbReference type="EC" id="7.1.1.9"/>
    </reaction>
</comment>
<dbReference type="InterPro" id="IPR036927">
    <property type="entry name" value="Cyt_c_oxase-like_su1_sf"/>
</dbReference>
<dbReference type="SUPFAM" id="SSF81442">
    <property type="entry name" value="Cytochrome c oxidase subunit I-like"/>
    <property type="match status" value="1"/>
</dbReference>
<proteinExistence type="inferred from homology"/>
<feature type="transmembrane region" description="Helical" evidence="21">
    <location>
        <begin position="106"/>
        <end position="128"/>
    </location>
</feature>
<evidence type="ECO:0000256" key="21">
    <source>
        <dbReference type="SAM" id="Phobius"/>
    </source>
</evidence>
<feature type="transmembrane region" description="Helical" evidence="21">
    <location>
        <begin position="381"/>
        <end position="399"/>
    </location>
</feature>
<dbReference type="InterPro" id="IPR033944">
    <property type="entry name" value="Cyt_c_oxase_su1_dom"/>
</dbReference>
<dbReference type="InterPro" id="IPR000883">
    <property type="entry name" value="Cyt_C_Oxase_1"/>
</dbReference>
<reference evidence="23" key="1">
    <citation type="submission" date="2023-08" db="EMBL/GenBank/DDBJ databases">
        <authorList>
            <person name="Mo J."/>
            <person name="Mou A."/>
        </authorList>
    </citation>
    <scope>NUCLEOTIDE SEQUENCE</scope>
</reference>
<evidence type="ECO:0000256" key="4">
    <source>
        <dbReference type="ARBA" id="ARBA00004673"/>
    </source>
</evidence>
<feature type="transmembrane region" description="Helical" evidence="21">
    <location>
        <begin position="340"/>
        <end position="361"/>
    </location>
</feature>
<dbReference type="PRINTS" id="PR01165">
    <property type="entry name" value="CYCOXIDASEI"/>
</dbReference>
<evidence type="ECO:0000256" key="20">
    <source>
        <dbReference type="RuleBase" id="RU000369"/>
    </source>
</evidence>
<dbReference type="GO" id="GO:0004129">
    <property type="term" value="F:cytochrome-c oxidase activity"/>
    <property type="evidence" value="ECO:0007669"/>
    <property type="project" value="UniProtKB-EC"/>
</dbReference>
<feature type="transmembrane region" description="Helical" evidence="21">
    <location>
        <begin position="450"/>
        <end position="475"/>
    </location>
</feature>
<evidence type="ECO:0000256" key="3">
    <source>
        <dbReference type="ARBA" id="ARBA00004141"/>
    </source>
</evidence>
<dbReference type="GO" id="GO:0046872">
    <property type="term" value="F:metal ion binding"/>
    <property type="evidence" value="ECO:0007669"/>
    <property type="project" value="UniProtKB-KW"/>
</dbReference>